<accession>A0AAF3ERD3</accession>
<dbReference type="Proteomes" id="UP000887575">
    <property type="component" value="Unassembled WGS sequence"/>
</dbReference>
<reference evidence="6" key="1">
    <citation type="submission" date="2024-02" db="UniProtKB">
        <authorList>
            <consortium name="WormBaseParasite"/>
        </authorList>
    </citation>
    <scope>IDENTIFICATION</scope>
</reference>
<evidence type="ECO:0000313" key="6">
    <source>
        <dbReference type="WBParaSite" id="MBELARI_LOCUS16663"/>
    </source>
</evidence>
<evidence type="ECO:0000256" key="2">
    <source>
        <dbReference type="ARBA" id="ARBA00022768"/>
    </source>
</evidence>
<evidence type="ECO:0000256" key="3">
    <source>
        <dbReference type="ARBA" id="ARBA00022917"/>
    </source>
</evidence>
<dbReference type="Gene3D" id="3.30.70.60">
    <property type="match status" value="1"/>
</dbReference>
<keyword evidence="3" id="KW-0648">Protein biosynthesis</keyword>
<feature type="domain" description="Translation elongation factor EF1B beta/delta subunit guanine nucleotide exchange" evidence="4">
    <location>
        <begin position="52"/>
        <end position="139"/>
    </location>
</feature>
<dbReference type="PANTHER" id="PTHR11595:SF21">
    <property type="entry name" value="ELONGATION FACTOR 1-BETA"/>
    <property type="match status" value="1"/>
</dbReference>
<dbReference type="CDD" id="cd00292">
    <property type="entry name" value="EF1B"/>
    <property type="match status" value="1"/>
</dbReference>
<dbReference type="FunFam" id="3.30.70.60:FF:000001">
    <property type="entry name" value="Elongation factor 1-beta 1 like"/>
    <property type="match status" value="1"/>
</dbReference>
<evidence type="ECO:0000256" key="1">
    <source>
        <dbReference type="ARBA" id="ARBA00007411"/>
    </source>
</evidence>
<dbReference type="GO" id="GO:0003746">
    <property type="term" value="F:translation elongation factor activity"/>
    <property type="evidence" value="ECO:0007669"/>
    <property type="project" value="UniProtKB-KW"/>
</dbReference>
<dbReference type="GO" id="GO:0005085">
    <property type="term" value="F:guanyl-nucleotide exchange factor activity"/>
    <property type="evidence" value="ECO:0007669"/>
    <property type="project" value="TreeGrafter"/>
</dbReference>
<keyword evidence="2" id="KW-0251">Elongation factor</keyword>
<dbReference type="SUPFAM" id="SSF54984">
    <property type="entry name" value="eEF-1beta-like"/>
    <property type="match status" value="1"/>
</dbReference>
<dbReference type="InterPro" id="IPR036219">
    <property type="entry name" value="eEF-1beta-like_sf"/>
</dbReference>
<dbReference type="GO" id="GO:0005829">
    <property type="term" value="C:cytosol"/>
    <property type="evidence" value="ECO:0007669"/>
    <property type="project" value="TreeGrafter"/>
</dbReference>
<evidence type="ECO:0000259" key="4">
    <source>
        <dbReference type="SMART" id="SM00888"/>
    </source>
</evidence>
<sequence length="139" mass="14992">MDLGDIDDVEKLLLGPSGFSSLSLGCTNEEEGTTALVDRLKEENANKGTPSKSVVMFDVKPADGDTNLSTMEETVRRVNGGTGLVWGPSKRIPIAFGIHKLRIVSIVDDSVPVEELIEHIQSTHEDLIQSVDIVAFCAL</sequence>
<dbReference type="InterPro" id="IPR049720">
    <property type="entry name" value="EF1B_bsu/dsu"/>
</dbReference>
<dbReference type="SMART" id="SM00888">
    <property type="entry name" value="EF1_GNE"/>
    <property type="match status" value="1"/>
</dbReference>
<organism evidence="5 6">
    <name type="scientific">Mesorhabditis belari</name>
    <dbReference type="NCBI Taxonomy" id="2138241"/>
    <lineage>
        <taxon>Eukaryota</taxon>
        <taxon>Metazoa</taxon>
        <taxon>Ecdysozoa</taxon>
        <taxon>Nematoda</taxon>
        <taxon>Chromadorea</taxon>
        <taxon>Rhabditida</taxon>
        <taxon>Rhabditina</taxon>
        <taxon>Rhabditomorpha</taxon>
        <taxon>Rhabditoidea</taxon>
        <taxon>Rhabditidae</taxon>
        <taxon>Mesorhabditinae</taxon>
        <taxon>Mesorhabditis</taxon>
    </lineage>
</organism>
<dbReference type="PANTHER" id="PTHR11595">
    <property type="entry name" value="EF-HAND AND COILED-COIL DOMAIN-CONTAINING FAMILY MEMBER"/>
    <property type="match status" value="1"/>
</dbReference>
<keyword evidence="5" id="KW-1185">Reference proteome</keyword>
<dbReference type="GO" id="GO:0005853">
    <property type="term" value="C:eukaryotic translation elongation factor 1 complex"/>
    <property type="evidence" value="ECO:0007669"/>
    <property type="project" value="InterPro"/>
</dbReference>
<proteinExistence type="inferred from homology"/>
<evidence type="ECO:0000313" key="5">
    <source>
        <dbReference type="Proteomes" id="UP000887575"/>
    </source>
</evidence>
<dbReference type="AlphaFoldDB" id="A0AAF3ERD3"/>
<dbReference type="InterPro" id="IPR014717">
    <property type="entry name" value="Transl_elong_EF1B/ribsomal_bS6"/>
</dbReference>
<dbReference type="WBParaSite" id="MBELARI_LOCUS16663">
    <property type="protein sequence ID" value="MBELARI_LOCUS16663"/>
    <property type="gene ID" value="MBELARI_LOCUS16663"/>
</dbReference>
<dbReference type="InterPro" id="IPR014038">
    <property type="entry name" value="EF1B_bsu/dsu_GNE"/>
</dbReference>
<name>A0AAF3ERD3_9BILA</name>
<comment type="similarity">
    <text evidence="1">Belongs to the EF-1-beta/EF-1-delta family.</text>
</comment>
<dbReference type="Pfam" id="PF00736">
    <property type="entry name" value="EF1_GNE"/>
    <property type="match status" value="1"/>
</dbReference>
<protein>
    <recommendedName>
        <fullName evidence="4">Translation elongation factor EF1B beta/delta subunit guanine nucleotide exchange domain-containing protein</fullName>
    </recommendedName>
</protein>